<gene>
    <name evidence="4" type="primary">atpD</name>
    <name evidence="7" type="ORF">CPM_0040</name>
    <name evidence="6" type="ORF">CSP5_0040</name>
</gene>
<dbReference type="GO" id="GO:0042777">
    <property type="term" value="P:proton motive force-driven plasma membrane ATP synthesis"/>
    <property type="evidence" value="ECO:0007669"/>
    <property type="project" value="UniProtKB-UniRule"/>
</dbReference>
<proteinExistence type="inferred from homology"/>
<keyword evidence="2 4" id="KW-0813">Transport</keyword>
<feature type="coiled-coil region" evidence="5">
    <location>
        <begin position="45"/>
        <end position="72"/>
    </location>
</feature>
<keyword evidence="3 4" id="KW-0406">Ion transport</keyword>
<evidence type="ECO:0000313" key="7">
    <source>
        <dbReference type="EMBL" id="SJK83944.1"/>
    </source>
</evidence>
<keyword evidence="8" id="KW-1185">Reference proteome</keyword>
<dbReference type="EMBL" id="LT719092">
    <property type="protein sequence ID" value="SJK83944.1"/>
    <property type="molecule type" value="Genomic_DNA"/>
</dbReference>
<dbReference type="HAMAP" id="MF_00271">
    <property type="entry name" value="ATP_synth_D_arch"/>
    <property type="match status" value="1"/>
</dbReference>
<dbReference type="Gene3D" id="1.10.287.3240">
    <property type="match status" value="1"/>
</dbReference>
<keyword evidence="4" id="KW-0472">Membrane</keyword>
<dbReference type="InterPro" id="IPR002699">
    <property type="entry name" value="V_ATPase_D"/>
</dbReference>
<evidence type="ECO:0000256" key="1">
    <source>
        <dbReference type="ARBA" id="ARBA00005850"/>
    </source>
</evidence>
<dbReference type="GO" id="GO:0046961">
    <property type="term" value="F:proton-transporting ATPase activity, rotational mechanism"/>
    <property type="evidence" value="ECO:0007669"/>
    <property type="project" value="InterPro"/>
</dbReference>
<dbReference type="AlphaFoldDB" id="A0A1N5S1Q4"/>
<dbReference type="RefSeq" id="WP_021789580.1">
    <property type="nucleotide sequence ID" value="NZ_LT671858.1"/>
</dbReference>
<organism evidence="6 9">
    <name type="scientific">Cuniculiplasma divulgatum</name>
    <dbReference type="NCBI Taxonomy" id="1673428"/>
    <lineage>
        <taxon>Archaea</taxon>
        <taxon>Methanobacteriati</taxon>
        <taxon>Thermoplasmatota</taxon>
        <taxon>Thermoplasmata</taxon>
        <taxon>Thermoplasmatales</taxon>
        <taxon>Cuniculiplasmataceae</taxon>
        <taxon>Cuniculiplasma</taxon>
    </lineage>
</organism>
<dbReference type="EMBL" id="LT671858">
    <property type="protein sequence ID" value="SIM29877.1"/>
    <property type="molecule type" value="Genomic_DNA"/>
</dbReference>
<dbReference type="KEGG" id="cdiv:CPM_0040"/>
<comment type="subcellular location">
    <subcellularLocation>
        <location evidence="4">Cell membrane</location>
        <topology evidence="4">Peripheral membrane protein</topology>
    </subcellularLocation>
</comment>
<evidence type="ECO:0000256" key="3">
    <source>
        <dbReference type="ARBA" id="ARBA00023065"/>
    </source>
</evidence>
<dbReference type="OrthoDB" id="117390at2157"/>
<dbReference type="Proteomes" id="UP000187822">
    <property type="component" value="Chromosome I"/>
</dbReference>
<evidence type="ECO:0000313" key="6">
    <source>
        <dbReference type="EMBL" id="SIM29877.1"/>
    </source>
</evidence>
<keyword evidence="4" id="KW-0066">ATP synthesis</keyword>
<reference evidence="8" key="2">
    <citation type="submission" date="2016-06" db="EMBL/GenBank/DDBJ databases">
        <authorList>
            <person name="Toshchakov V.S."/>
        </authorList>
    </citation>
    <scope>NUCLEOTIDE SEQUENCE [LARGE SCALE GENOMIC DNA]</scope>
    <source>
        <strain>PM4 (JCM 30641</strain>
        <strain evidence="8">\VKM B-2940)</strain>
    </source>
</reference>
<evidence type="ECO:0000256" key="4">
    <source>
        <dbReference type="HAMAP-Rule" id="MF_00271"/>
    </source>
</evidence>
<dbReference type="NCBIfam" id="NF001545">
    <property type="entry name" value="PRK00373.1-4"/>
    <property type="match status" value="1"/>
</dbReference>
<dbReference type="GO" id="GO:0046933">
    <property type="term" value="F:proton-transporting ATP synthase activity, rotational mechanism"/>
    <property type="evidence" value="ECO:0007669"/>
    <property type="project" value="UniProtKB-UniRule"/>
</dbReference>
<reference evidence="7" key="3">
    <citation type="submission" date="2016-06" db="EMBL/GenBank/DDBJ databases">
        <authorList>
            <person name="Olsen C.W."/>
            <person name="Carey S."/>
            <person name="Hinshaw L."/>
            <person name="Karasin A.I."/>
        </authorList>
    </citation>
    <scope>NUCLEOTIDE SEQUENCE [LARGE SCALE GENOMIC DNA]</scope>
    <source>
        <strain evidence="7">PM4</strain>
    </source>
</reference>
<dbReference type="NCBIfam" id="TIGR00309">
    <property type="entry name" value="V_ATPase_subD"/>
    <property type="match status" value="1"/>
</dbReference>
<keyword evidence="4" id="KW-0375">Hydrogen ion transport</keyword>
<dbReference type="PANTHER" id="PTHR11671">
    <property type="entry name" value="V-TYPE ATP SYNTHASE SUBUNIT D"/>
    <property type="match status" value="1"/>
</dbReference>
<dbReference type="GO" id="GO:0005886">
    <property type="term" value="C:plasma membrane"/>
    <property type="evidence" value="ECO:0007669"/>
    <property type="project" value="UniProtKB-SubCell"/>
</dbReference>
<protein>
    <recommendedName>
        <fullName evidence="4">A-type ATP synthase subunit D</fullName>
    </recommendedName>
</protein>
<comment type="similarity">
    <text evidence="1 4">Belongs to the V-ATPase D subunit family.</text>
</comment>
<comment type="subunit">
    <text evidence="4">Has multiple subunits with at least A(3), B(3), C, D, E, F, H, I and proteolipid K(x).</text>
</comment>
<evidence type="ECO:0000256" key="5">
    <source>
        <dbReference type="SAM" id="Coils"/>
    </source>
</evidence>
<keyword evidence="4" id="KW-1003">Cell membrane</keyword>
<comment type="function">
    <text evidence="4">Component of the A-type ATP synthase that produces ATP from ADP in the presence of a proton gradient across the membrane.</text>
</comment>
<dbReference type="Proteomes" id="UP000195607">
    <property type="component" value="Chromosome I"/>
</dbReference>
<evidence type="ECO:0000313" key="9">
    <source>
        <dbReference type="Proteomes" id="UP000195607"/>
    </source>
</evidence>
<keyword evidence="5" id="KW-0175">Coiled coil</keyword>
<accession>A0A1N5S1Q4</accession>
<dbReference type="STRING" id="1673428.CPM_0040"/>
<name>A0A1N5S1Q4_9ARCH</name>
<evidence type="ECO:0000256" key="2">
    <source>
        <dbReference type="ARBA" id="ARBA00022448"/>
    </source>
</evidence>
<dbReference type="Pfam" id="PF01813">
    <property type="entry name" value="ATP-synt_D"/>
    <property type="match status" value="1"/>
</dbReference>
<evidence type="ECO:0000313" key="8">
    <source>
        <dbReference type="Proteomes" id="UP000187822"/>
    </source>
</evidence>
<reference evidence="6 9" key="1">
    <citation type="submission" date="2016-04" db="EMBL/GenBank/DDBJ databases">
        <authorList>
            <person name="Evans L.H."/>
            <person name="Alamgir A."/>
            <person name="Owens N."/>
            <person name="Weber N.D."/>
            <person name="Virtaneva K."/>
            <person name="Barbian K."/>
            <person name="Babar A."/>
            <person name="Rosenke K."/>
        </authorList>
    </citation>
    <scope>NUCLEOTIDE SEQUENCE [LARGE SCALE GENOMIC DNA]</scope>
    <source>
        <strain evidence="6">S5</strain>
        <strain evidence="9">S5(T) (JCM 30642 \VKM B-2941)</strain>
    </source>
</reference>
<dbReference type="GO" id="GO:0005524">
    <property type="term" value="F:ATP binding"/>
    <property type="evidence" value="ECO:0007669"/>
    <property type="project" value="UniProtKB-UniRule"/>
</dbReference>
<dbReference type="GeneID" id="41587362"/>
<sequence>MADLNIKPTRIELIQLRKRIKLAQRGYELLKMKRSALIMEFLKMAKDLRGMRENLRKEVENALEKMAIAEVREGRMKVESYGFMSGSADVTLKARNVMGVRIPELGIMMEKAVLTERFRAISVPAPIDDAIDAYDRLFRSLVEVVEKEKSMRRLLMEIDKTKRRSNAIEFVMIPKLKSQSQYIRMRLDELERDTFTTLKFVKKKMISEEEDKNKEGELQAV</sequence>